<name>A7HS97_PARL1</name>
<evidence type="ECO:0000313" key="2">
    <source>
        <dbReference type="Proteomes" id="UP000006377"/>
    </source>
</evidence>
<dbReference type="InterPro" id="IPR010752">
    <property type="entry name" value="DUF1329"/>
</dbReference>
<protein>
    <recommendedName>
        <fullName evidence="3">DUF1329 domain-containing protein</fullName>
    </recommendedName>
</protein>
<dbReference type="KEGG" id="pla:Plav_1159"/>
<proteinExistence type="predicted"/>
<dbReference type="EMBL" id="CP000774">
    <property type="protein sequence ID" value="ABS62780.1"/>
    <property type="molecule type" value="Genomic_DNA"/>
</dbReference>
<accession>A7HS97</accession>
<dbReference type="Gene3D" id="2.50.20.10">
    <property type="entry name" value="Lipoprotein localisation LolA/LolB/LppX"/>
    <property type="match status" value="1"/>
</dbReference>
<dbReference type="Pfam" id="PF07044">
    <property type="entry name" value="DUF1329"/>
    <property type="match status" value="1"/>
</dbReference>
<dbReference type="Proteomes" id="UP000006377">
    <property type="component" value="Chromosome"/>
</dbReference>
<sequence>MHIRRYTHDYSRRVFLHRLAAGIVGLGVTAPLWKTLEAHGDASRAYPDELLSIEAYTKGAISTGGRIDAGNVDLVKELLDPIRYRQIKEMGRVLEVVAATTDLMQLSPWEYIEATLRNKGKARFDATGNVVTADGEPWIGGNPFPDPRSALEIFAGLTLSWGRHDISVYATREYDLAPGGTVDYTYESVWAELAPVGRLVVDPKPYWPEFRDKLRFQSVAFTSPNEDKGTSFLNIWPYDQNEFPELYGYLPAFKRIRRFPANQRFEPLIAGSTMYLSDAWAAGDPLLTWGNYRLVHQGPALAALSDGWAAGHPNWEHATHGGPGGVSFWDTKVQLVPEALVVEAEPVKFARAPVGKKHVWFDARTMLPFVMVSFDRKGEVFRSFDGAFSLYKNGASVVMDGAHPYWSWTHVHAHNIQTNRITRLEQVQRIKGGHTMMVNDQSAFDRYLTTSALRRLGM</sequence>
<evidence type="ECO:0008006" key="3">
    <source>
        <dbReference type="Google" id="ProtNLM"/>
    </source>
</evidence>
<dbReference type="OrthoDB" id="7231741at2"/>
<organism evidence="1 2">
    <name type="scientific">Parvibaculum lavamentivorans (strain DS-1 / DSM 13023 / NCIMB 13966)</name>
    <dbReference type="NCBI Taxonomy" id="402881"/>
    <lineage>
        <taxon>Bacteria</taxon>
        <taxon>Pseudomonadati</taxon>
        <taxon>Pseudomonadota</taxon>
        <taxon>Alphaproteobacteria</taxon>
        <taxon>Hyphomicrobiales</taxon>
        <taxon>Parvibaculaceae</taxon>
        <taxon>Parvibaculum</taxon>
    </lineage>
</organism>
<dbReference type="CDD" id="cd16329">
    <property type="entry name" value="LolA_like"/>
    <property type="match status" value="1"/>
</dbReference>
<evidence type="ECO:0000313" key="1">
    <source>
        <dbReference type="EMBL" id="ABS62780.1"/>
    </source>
</evidence>
<dbReference type="RefSeq" id="WP_012110045.1">
    <property type="nucleotide sequence ID" value="NC_009719.1"/>
</dbReference>
<dbReference type="HOGENOM" id="CLU_629784_0_0_5"/>
<gene>
    <name evidence="1" type="ordered locus">Plav_1159</name>
</gene>
<dbReference type="eggNOG" id="COG2834">
    <property type="taxonomic scope" value="Bacteria"/>
</dbReference>
<keyword evidence="2" id="KW-1185">Reference proteome</keyword>
<dbReference type="AlphaFoldDB" id="A7HS97"/>
<reference evidence="1 2" key="1">
    <citation type="journal article" date="2011" name="Stand. Genomic Sci.">
        <title>Complete genome sequence of Parvibaculum lavamentivorans type strain (DS-1(T)).</title>
        <authorList>
            <person name="Schleheck D."/>
            <person name="Weiss M."/>
            <person name="Pitluck S."/>
            <person name="Bruce D."/>
            <person name="Land M.L."/>
            <person name="Han S."/>
            <person name="Saunders E."/>
            <person name="Tapia R."/>
            <person name="Detter C."/>
            <person name="Brettin T."/>
            <person name="Han J."/>
            <person name="Woyke T."/>
            <person name="Goodwin L."/>
            <person name="Pennacchio L."/>
            <person name="Nolan M."/>
            <person name="Cook A.M."/>
            <person name="Kjelleberg S."/>
            <person name="Thomas T."/>
        </authorList>
    </citation>
    <scope>NUCLEOTIDE SEQUENCE [LARGE SCALE GENOMIC DNA]</scope>
    <source>
        <strain evidence="2">DS-1 / DSM 13023 / NCIMB 13966</strain>
    </source>
</reference>
<dbReference type="STRING" id="402881.Plav_1159"/>